<dbReference type="Gene3D" id="1.20.141.10">
    <property type="entry name" value="Chitosanase, subunit A, domain 1"/>
    <property type="match status" value="1"/>
</dbReference>
<dbReference type="InterPro" id="IPR018537">
    <property type="entry name" value="Peptidoglycan-bd_3"/>
</dbReference>
<proteinExistence type="predicted"/>
<sequence length="71" mass="8115">MACLNTAINSGVGKAKEFNELIGEGSVREEAIAYAQRQENYYHDIVSRKPDQEVFLKGWLNRSTDLKRIIE</sequence>
<keyword evidence="3" id="KW-1185">Reference proteome</keyword>
<evidence type="ECO:0000313" key="3">
    <source>
        <dbReference type="Proteomes" id="UP001235303"/>
    </source>
</evidence>
<feature type="domain" description="Peptidoglycan binding" evidence="1">
    <location>
        <begin position="33"/>
        <end position="63"/>
    </location>
</feature>
<protein>
    <submittedName>
        <fullName evidence="2">Peptidoglycan-binding domain-containing protein</fullName>
    </submittedName>
</protein>
<name>A0ABT7APU5_9CYAN</name>
<gene>
    <name evidence="2" type="ORF">PMG71_05655</name>
</gene>
<comment type="caution">
    <text evidence="2">The sequence shown here is derived from an EMBL/GenBank/DDBJ whole genome shotgun (WGS) entry which is preliminary data.</text>
</comment>
<accession>A0ABT7APU5</accession>
<dbReference type="Proteomes" id="UP001235303">
    <property type="component" value="Unassembled WGS sequence"/>
</dbReference>
<organism evidence="2 3">
    <name type="scientific">Roseofilum acuticapitatum BLCC-M154</name>
    <dbReference type="NCBI Taxonomy" id="3022444"/>
    <lineage>
        <taxon>Bacteria</taxon>
        <taxon>Bacillati</taxon>
        <taxon>Cyanobacteriota</taxon>
        <taxon>Cyanophyceae</taxon>
        <taxon>Desertifilales</taxon>
        <taxon>Desertifilaceae</taxon>
        <taxon>Roseofilum</taxon>
        <taxon>Roseofilum acuticapitatum</taxon>
    </lineage>
</organism>
<evidence type="ECO:0000313" key="2">
    <source>
        <dbReference type="EMBL" id="MDJ1168905.1"/>
    </source>
</evidence>
<dbReference type="Pfam" id="PF09374">
    <property type="entry name" value="PG_binding_3"/>
    <property type="match status" value="1"/>
</dbReference>
<evidence type="ECO:0000259" key="1">
    <source>
        <dbReference type="Pfam" id="PF09374"/>
    </source>
</evidence>
<dbReference type="InterPro" id="IPR023346">
    <property type="entry name" value="Lysozyme-like_dom_sf"/>
</dbReference>
<dbReference type="RefSeq" id="WP_283752669.1">
    <property type="nucleotide sequence ID" value="NZ_JAQOSP010000039.1"/>
</dbReference>
<reference evidence="2 3" key="1">
    <citation type="submission" date="2023-01" db="EMBL/GenBank/DDBJ databases">
        <title>Novel diversity within Roseofilum (Cyanobacteria; Desertifilaceae) from marine benthic mats with descriptions of four novel species.</title>
        <authorList>
            <person name="Wang Y."/>
            <person name="Berthold D.E."/>
            <person name="Hu J."/>
            <person name="Lefler F.W."/>
            <person name="Laughinghouse H.D. IV."/>
        </authorList>
    </citation>
    <scope>NUCLEOTIDE SEQUENCE [LARGE SCALE GENOMIC DNA]</scope>
    <source>
        <strain evidence="2 3">BLCC-M154</strain>
    </source>
</reference>
<dbReference type="EMBL" id="JAQOSP010000039">
    <property type="protein sequence ID" value="MDJ1168905.1"/>
    <property type="molecule type" value="Genomic_DNA"/>
</dbReference>
<dbReference type="SUPFAM" id="SSF53955">
    <property type="entry name" value="Lysozyme-like"/>
    <property type="match status" value="1"/>
</dbReference>